<keyword evidence="4" id="KW-0539">Nucleus</keyword>
<dbReference type="WBParaSite" id="Pan_g17471.t1">
    <property type="protein sequence ID" value="Pan_g17471.t1"/>
    <property type="gene ID" value="Pan_g17471"/>
</dbReference>
<dbReference type="SUPFAM" id="SSF158553">
    <property type="entry name" value="TAFH domain-like"/>
    <property type="match status" value="1"/>
</dbReference>
<dbReference type="AlphaFoldDB" id="A0A7E4V914"/>
<dbReference type="PROSITE" id="PS51119">
    <property type="entry name" value="TAFH"/>
    <property type="match status" value="1"/>
</dbReference>
<keyword evidence="6" id="KW-1185">Reference proteome</keyword>
<keyword evidence="2" id="KW-0805">Transcription regulation</keyword>
<evidence type="ECO:0000256" key="4">
    <source>
        <dbReference type="ARBA" id="ARBA00023242"/>
    </source>
</evidence>
<dbReference type="Gene3D" id="1.20.120.1110">
    <property type="entry name" value="TAFH/NHR1 domain"/>
    <property type="match status" value="1"/>
</dbReference>
<dbReference type="GO" id="GO:0005634">
    <property type="term" value="C:nucleus"/>
    <property type="evidence" value="ECO:0007669"/>
    <property type="project" value="UniProtKB-SubCell"/>
</dbReference>
<evidence type="ECO:0000256" key="2">
    <source>
        <dbReference type="ARBA" id="ARBA00023015"/>
    </source>
</evidence>
<dbReference type="InterPro" id="IPR003894">
    <property type="entry name" value="TAFH_NHR1"/>
</dbReference>
<dbReference type="InterPro" id="IPR037249">
    <property type="entry name" value="TAFH/NHR1_dom_sf"/>
</dbReference>
<protein>
    <submittedName>
        <fullName evidence="7">TAFH domain-containing protein</fullName>
    </submittedName>
</protein>
<organism evidence="6 7">
    <name type="scientific">Panagrellus redivivus</name>
    <name type="common">Microworm</name>
    <dbReference type="NCBI Taxonomy" id="6233"/>
    <lineage>
        <taxon>Eukaryota</taxon>
        <taxon>Metazoa</taxon>
        <taxon>Ecdysozoa</taxon>
        <taxon>Nematoda</taxon>
        <taxon>Chromadorea</taxon>
        <taxon>Rhabditida</taxon>
        <taxon>Tylenchina</taxon>
        <taxon>Panagrolaimomorpha</taxon>
        <taxon>Panagrolaimoidea</taxon>
        <taxon>Panagrolaimidae</taxon>
        <taxon>Panagrellus</taxon>
    </lineage>
</organism>
<reference evidence="7" key="2">
    <citation type="submission" date="2020-10" db="UniProtKB">
        <authorList>
            <consortium name="WormBaseParasite"/>
        </authorList>
    </citation>
    <scope>IDENTIFICATION</scope>
</reference>
<evidence type="ECO:0000313" key="6">
    <source>
        <dbReference type="Proteomes" id="UP000492821"/>
    </source>
</evidence>
<dbReference type="Proteomes" id="UP000492821">
    <property type="component" value="Unassembled WGS sequence"/>
</dbReference>
<sequence length="105" mass="11986">MEEYPSLSDTEIQGAQRLERILRMTIILARSHGHEQGVRMAKYVTKLIESQLTLPEYNIKVNEMVGQSFNPKVVELFEANLPHLRAEVLSGRLDIDRIIIKAVGQ</sequence>
<evidence type="ECO:0000256" key="3">
    <source>
        <dbReference type="ARBA" id="ARBA00023163"/>
    </source>
</evidence>
<evidence type="ECO:0000313" key="7">
    <source>
        <dbReference type="WBParaSite" id="Pan_g17471.t1"/>
    </source>
</evidence>
<keyword evidence="3" id="KW-0804">Transcription</keyword>
<comment type="subcellular location">
    <subcellularLocation>
        <location evidence="1">Nucleus</location>
    </subcellularLocation>
</comment>
<reference evidence="6" key="1">
    <citation type="journal article" date="2013" name="Genetics">
        <title>The draft genome and transcriptome of Panagrellus redivivus are shaped by the harsh demands of a free-living lifestyle.</title>
        <authorList>
            <person name="Srinivasan J."/>
            <person name="Dillman A.R."/>
            <person name="Macchietto M.G."/>
            <person name="Heikkinen L."/>
            <person name="Lakso M."/>
            <person name="Fracchia K.M."/>
            <person name="Antoshechkin I."/>
            <person name="Mortazavi A."/>
            <person name="Wong G."/>
            <person name="Sternberg P.W."/>
        </authorList>
    </citation>
    <scope>NUCLEOTIDE SEQUENCE [LARGE SCALE GENOMIC DNA]</scope>
    <source>
        <strain evidence="6">MT8872</strain>
    </source>
</reference>
<accession>A0A7E4V914</accession>
<feature type="domain" description="TAFH" evidence="5">
    <location>
        <begin position="12"/>
        <end position="105"/>
    </location>
</feature>
<dbReference type="GO" id="GO:0006351">
    <property type="term" value="P:DNA-templated transcription"/>
    <property type="evidence" value="ECO:0007669"/>
    <property type="project" value="InterPro"/>
</dbReference>
<name>A0A7E4V914_PANRE</name>
<dbReference type="Pfam" id="PF07531">
    <property type="entry name" value="TAFH"/>
    <property type="match status" value="1"/>
</dbReference>
<evidence type="ECO:0000259" key="5">
    <source>
        <dbReference type="PROSITE" id="PS51119"/>
    </source>
</evidence>
<proteinExistence type="predicted"/>
<evidence type="ECO:0000256" key="1">
    <source>
        <dbReference type="ARBA" id="ARBA00004123"/>
    </source>
</evidence>